<dbReference type="EMBL" id="AEYI02002505">
    <property type="protein sequence ID" value="KFG28016.1"/>
    <property type="molecule type" value="Genomic_DNA"/>
</dbReference>
<keyword evidence="2" id="KW-0472">Membrane</keyword>
<evidence type="ECO:0000256" key="2">
    <source>
        <dbReference type="SAM" id="Phobius"/>
    </source>
</evidence>
<feature type="compositionally biased region" description="Basic and acidic residues" evidence="1">
    <location>
        <begin position="856"/>
        <end position="885"/>
    </location>
</feature>
<feature type="region of interest" description="Disordered" evidence="1">
    <location>
        <begin position="378"/>
        <end position="413"/>
    </location>
</feature>
<keyword evidence="2" id="KW-1133">Transmembrane helix</keyword>
<evidence type="ECO:0000313" key="4">
    <source>
        <dbReference type="Proteomes" id="UP000028828"/>
    </source>
</evidence>
<feature type="compositionally biased region" description="Low complexity" evidence="1">
    <location>
        <begin position="190"/>
        <end position="209"/>
    </location>
</feature>
<proteinExistence type="predicted"/>
<feature type="compositionally biased region" description="Low complexity" evidence="1">
    <location>
        <begin position="334"/>
        <end position="348"/>
    </location>
</feature>
<feature type="compositionally biased region" description="Polar residues" evidence="1">
    <location>
        <begin position="154"/>
        <end position="165"/>
    </location>
</feature>
<feature type="compositionally biased region" description="Basic and acidic residues" evidence="1">
    <location>
        <begin position="317"/>
        <end position="331"/>
    </location>
</feature>
<feature type="region of interest" description="Disordered" evidence="1">
    <location>
        <begin position="697"/>
        <end position="730"/>
    </location>
</feature>
<dbReference type="OrthoDB" id="331908at2759"/>
<feature type="region of interest" description="Disordered" evidence="1">
    <location>
        <begin position="130"/>
        <end position="209"/>
    </location>
</feature>
<evidence type="ECO:0000313" key="3">
    <source>
        <dbReference type="EMBL" id="KFG28016.1"/>
    </source>
</evidence>
<feature type="region of interest" description="Disordered" evidence="1">
    <location>
        <begin position="459"/>
        <end position="494"/>
    </location>
</feature>
<evidence type="ECO:0000256" key="1">
    <source>
        <dbReference type="SAM" id="MobiDB-lite"/>
    </source>
</evidence>
<name>A0A086J798_TOXGO</name>
<comment type="caution">
    <text evidence="3">The sequence shown here is derived from an EMBL/GenBank/DDBJ whole genome shotgun (WGS) entry which is preliminary data.</text>
</comment>
<feature type="compositionally biased region" description="Low complexity" evidence="1">
    <location>
        <begin position="378"/>
        <end position="391"/>
    </location>
</feature>
<protein>
    <submittedName>
        <fullName evidence="3">Putative transmembrane protein</fullName>
    </submittedName>
</protein>
<gene>
    <name evidence="3" type="ORF">TGP89_210400</name>
</gene>
<accession>A0A086J798</accession>
<feature type="compositionally biased region" description="Low complexity" evidence="1">
    <location>
        <begin position="525"/>
        <end position="539"/>
    </location>
</feature>
<feature type="compositionally biased region" description="Basic and acidic residues" evidence="1">
    <location>
        <begin position="472"/>
        <end position="488"/>
    </location>
</feature>
<sequence length="1354" mass="144246">MAKGTSSFGMYPSASVRELSKLAEVERLLGRPRPRSATSPGPRNVLSNHRTLCVSHCVGHRGLGCPAPVTALSAKQSLLLLLLCLLPVVVFASLLSHAHVDCFSSLSDDACKRPATDTVNRYRMLARTQLKNERRGNFQKNKGEKLRFLGGQTGPESTVAPSSFSRRPVSPEPAQKPALLETKSNSGLLASARPSSRSSSNPSSSAASSLTLAGPMSVLSGSLMSSSLDSLIPEIGAREDELRRARLEAQGFILTEPPVSRHEKTVTYPPKHGFNQVSTALAMRHEQTKLHAEQAATSDNREKTPARSGAGTPFSQGRKENRIGGEKRKQMPDSNAASRPSAQQSPAPWLDRPFVSLAASAAQAALAAAAAAVRGELSVGSDSSSSQSLRNSGDESAGDRLAPKKSGSSPANALESVNEKLEDVLSHVVEFFTGGGTSRGSPGAHGSSAEHTVFVGEGASSEARDQVGFSTADKEEGTGGMEKRKASSLDDENGQTEVQVMGEASMTMEVKDRLPSHTKGGGATSRSHGSGQHSLHHSSSVNMEGMEEYASETNSRVDGGNEETLLDDDGEELFQRVHRLTKTPDVAPSRQRVKNAADTHSFGGTQTPASVDEGALVGERTSAVDQEKGVEGQELGMREGEERFLNRQSGIRLPLDTDTRIPEVTLFQADGNPREGVFSWQTYGKRRKLNGVRRNELRAVGPVSTEGESESASQGAETGSSEKDTSVSSQEVYGARAVEATGGQEQVHANWLERHQRQRSTGETSGATPPPRQEAETKPFREPLFRESATWQVPDKESTPDNPQKHEHATSARPNNENSKEEETRRPRPRKTPEGIQQGSGRRFDAVVLENQATGRGDELSLHAPDLRRTEEANHQVVPHRRDEEGASPPFQKAEGISTFPLTAGFVGFLTEPTDVNIDEWERMEIQSSTKSRLPGETPPHVALPSYSAHLANTKGTRRHGSSARTSGTDRLYPQFVAADTTQDSKGSAGIQGPDVGLRMEQSELLTDGENDEPVGLSALERSGISEQVVDAQKTQSVKPYETTKEKEQQLEEERETGPGSVDAHVGAQIGSAAAAAATSFAEKLLELDWEKLALENPTVNKVAPLFNYLLGQGGSSQGHRVDHQRHATAVTNSAAALPPALVQPVDLTGRLTSGPLLSGQRAPIEQPGVEPDQMKPRGFSWSPATQLLGAGHGTETVVQEIKAEPSVSAGRLDTLGLDRPHNAASATAVFGPLPPSHHSTAGQGQTDSVATLRSPLAVGSNLQPLRRIMGLRSDSLGPILSVSQADPARPDLQSAVVPIFTNSNVSGQGVDRGMTLDDGAVYKLVAVPSWPGSFAGLNGRGILQAASTLLKGV</sequence>
<feature type="compositionally biased region" description="Basic and acidic residues" evidence="1">
    <location>
        <begin position="130"/>
        <end position="147"/>
    </location>
</feature>
<feature type="transmembrane region" description="Helical" evidence="2">
    <location>
        <begin position="78"/>
        <end position="98"/>
    </location>
</feature>
<feature type="region of interest" description="Disordered" evidence="1">
    <location>
        <begin position="1026"/>
        <end position="1062"/>
    </location>
</feature>
<organism evidence="3 4">
    <name type="scientific">Toxoplasma gondii p89</name>
    <dbReference type="NCBI Taxonomy" id="943119"/>
    <lineage>
        <taxon>Eukaryota</taxon>
        <taxon>Sar</taxon>
        <taxon>Alveolata</taxon>
        <taxon>Apicomplexa</taxon>
        <taxon>Conoidasida</taxon>
        <taxon>Coccidia</taxon>
        <taxon>Eucoccidiorida</taxon>
        <taxon>Eimeriorina</taxon>
        <taxon>Sarcocystidae</taxon>
        <taxon>Toxoplasma</taxon>
    </lineage>
</organism>
<dbReference type="VEuPathDB" id="ToxoDB:TGP89_210400"/>
<feature type="region of interest" description="Disordered" evidence="1">
    <location>
        <begin position="755"/>
        <end position="896"/>
    </location>
</feature>
<dbReference type="Proteomes" id="UP000028828">
    <property type="component" value="Unassembled WGS sequence"/>
</dbReference>
<feature type="compositionally biased region" description="Low complexity" evidence="1">
    <location>
        <begin position="704"/>
        <end position="719"/>
    </location>
</feature>
<feature type="region of interest" description="Disordered" evidence="1">
    <location>
        <begin position="513"/>
        <end position="539"/>
    </location>
</feature>
<feature type="compositionally biased region" description="Basic and acidic residues" evidence="1">
    <location>
        <begin position="1042"/>
        <end position="1052"/>
    </location>
</feature>
<feature type="region of interest" description="Disordered" evidence="1">
    <location>
        <begin position="287"/>
        <end position="348"/>
    </location>
</feature>
<reference evidence="3 4" key="1">
    <citation type="submission" date="2014-03" db="EMBL/GenBank/DDBJ databases">
        <authorList>
            <person name="Sibley D."/>
            <person name="Venepally P."/>
            <person name="Karamycheva S."/>
            <person name="Hadjithomas M."/>
            <person name="Khan A."/>
            <person name="Brunk B."/>
            <person name="Roos D."/>
            <person name="Caler E."/>
            <person name="Lorenzi H."/>
        </authorList>
    </citation>
    <scope>NUCLEOTIDE SEQUENCE [LARGE SCALE GENOMIC DNA]</scope>
    <source>
        <strain evidence="4">p89</strain>
    </source>
</reference>
<feature type="compositionally biased region" description="Basic and acidic residues" evidence="1">
    <location>
        <begin position="794"/>
        <end position="810"/>
    </location>
</feature>
<keyword evidence="2 3" id="KW-0812">Transmembrane</keyword>
<feature type="compositionally biased region" description="Basic and acidic residues" evidence="1">
    <location>
        <begin position="773"/>
        <end position="785"/>
    </location>
</feature>